<dbReference type="Ensembl" id="ENSSRHT00000019717.1">
    <property type="protein sequence ID" value="ENSSRHP00000019106.1"/>
    <property type="gene ID" value="ENSSRHG00000010293.1"/>
</dbReference>
<sequence>MIIENLDALKTWLSKTLEPICDADPSALAKYVVALVKKDKSEKELKALCIDQLDVFLQKETQVFVDKLFEAVNAKSYLPQPEQPTSASRTETHQRTEKDETKREEVTQNNHIRSREYDRNPPRRDSYRERYNRRRERSRSYSRSRSRSWSKDRTRDRDRDRDRDRERDRTRSRSRSQSRCRSRERDSGKPKYEHSRPERQEVATSDGYTATPLTPGNTSAHFPVPTLSSTITVIAPTHHGNNTTESWSEFPQDHTPFGRGGPPRKRCRDYDEKGFCMRGDMCPFDHGSDPVVVEDVNLPSILPFQPPPLPGVDGPPPPGLPPPHSLLTPPVNLRPPVPPPGTMPPSLPPVAGPPPPLPALQPSGMDAPPNSITSSVPTIVTSGVRPPISQPPPPLFTSDSFEPEVYNPEAPSMTSRPMYRHRVNAQRPNLIGLTMGEVDLPPREKMSNSNSARIVLESDFRKRGAGLHDGAIPAKKPWFDKPNFNKPNDHGFHRKVPYSSANTKLAIRQIPPELNNISKLNEHFSKFGTIVNLQVAYNNYPDGALIQFASPEEAKRAMQSTEAVLNNRFIRVHWHREDAVEHTYTTPHLVSNPPGRVKNIDISILIDSHFYGTISILKSQESISLACFQLMDGMLKGTAFTWGSINYTEPLFTDKLRKTKIIFCACFAQLVSCQLTRCLLISKLEKNKSMKTEDKAQIMLTLTTLTNSITRLQEQMKGLSSANALRTTLKSKAQAQKELLDTELDLYKKMQAGEDTAELKIKYTQLQLEAAKRGLLTPGRGRGAHGRGRGALRSRGRGIRGRGRGVPTHAVVDHRPRALQISGFTEADRVDLLPHFAQYGEIEDCQMEDSSPSAIITYKTRAEAEQAAIHGVRLNNQELRLAWHKPTASLNTTDLDEVEPEDEEFPDDSLLDDSLLQDDDEEEEDNESRSWRR</sequence>
<evidence type="ECO:0000313" key="13">
    <source>
        <dbReference type="Proteomes" id="UP000472270"/>
    </source>
</evidence>
<keyword evidence="3 8" id="KW-0862">Zinc</keyword>
<feature type="compositionally biased region" description="Basic residues" evidence="9">
    <location>
        <begin position="782"/>
        <end position="803"/>
    </location>
</feature>
<evidence type="ECO:0000313" key="12">
    <source>
        <dbReference type="Ensembl" id="ENSSRHP00000019106.1"/>
    </source>
</evidence>
<feature type="domain" description="RRM" evidence="10">
    <location>
        <begin position="817"/>
        <end position="886"/>
    </location>
</feature>
<dbReference type="GO" id="GO:0003723">
    <property type="term" value="F:RNA binding"/>
    <property type="evidence" value="ECO:0007669"/>
    <property type="project" value="UniProtKB-UniRule"/>
</dbReference>
<comment type="function">
    <text evidence="6">May be involved in the turnover of nuclear polyadenylated (pA+) RNA.</text>
</comment>
<dbReference type="GO" id="GO:0008270">
    <property type="term" value="F:zinc ion binding"/>
    <property type="evidence" value="ECO:0007669"/>
    <property type="project" value="UniProtKB-KW"/>
</dbReference>
<dbReference type="InterPro" id="IPR045137">
    <property type="entry name" value="RBM26/27"/>
</dbReference>
<dbReference type="PANTHER" id="PTHR14398:SF2">
    <property type="entry name" value="RNA-BINDING PROTEIN 26"/>
    <property type="match status" value="1"/>
</dbReference>
<feature type="zinc finger region" description="C3H1-type" evidence="8">
    <location>
        <begin position="261"/>
        <end position="289"/>
    </location>
</feature>
<accession>A0A673GYU3</accession>
<evidence type="ECO:0000256" key="2">
    <source>
        <dbReference type="ARBA" id="ARBA00022771"/>
    </source>
</evidence>
<dbReference type="InterPro" id="IPR000504">
    <property type="entry name" value="RRM_dom"/>
</dbReference>
<evidence type="ECO:0000259" key="10">
    <source>
        <dbReference type="PROSITE" id="PS50102"/>
    </source>
</evidence>
<feature type="compositionally biased region" description="Pro residues" evidence="9">
    <location>
        <begin position="304"/>
        <end position="324"/>
    </location>
</feature>
<gene>
    <name evidence="12" type="primary">LOC107709050</name>
</gene>
<dbReference type="Gene3D" id="3.30.70.330">
    <property type="match status" value="2"/>
</dbReference>
<evidence type="ECO:0000259" key="11">
    <source>
        <dbReference type="PROSITE" id="PS50103"/>
    </source>
</evidence>
<dbReference type="Pfam" id="PF01480">
    <property type="entry name" value="PWI"/>
    <property type="match status" value="1"/>
</dbReference>
<dbReference type="InterPro" id="IPR039511">
    <property type="entry name" value="RBM26-like_RRM2"/>
</dbReference>
<dbReference type="Gene3D" id="1.20.1390.10">
    <property type="entry name" value="PWI domain"/>
    <property type="match status" value="1"/>
</dbReference>
<dbReference type="InterPro" id="IPR000571">
    <property type="entry name" value="Znf_CCCH"/>
</dbReference>
<keyword evidence="5" id="KW-0175">Coiled coil</keyword>
<feature type="domain" description="C3H1-type" evidence="11">
    <location>
        <begin position="261"/>
        <end position="289"/>
    </location>
</feature>
<dbReference type="Pfam" id="PF14605">
    <property type="entry name" value="Nup35_RRM_2"/>
    <property type="match status" value="1"/>
</dbReference>
<dbReference type="FunFam" id="1.20.1390.10:FF:000001">
    <property type="entry name" value="RNA-binding protein 26 isoform X2"/>
    <property type="match status" value="1"/>
</dbReference>
<dbReference type="InterPro" id="IPR002483">
    <property type="entry name" value="PWI_dom"/>
</dbReference>
<keyword evidence="4 7" id="KW-0694">RNA-binding</keyword>
<dbReference type="Pfam" id="PF00076">
    <property type="entry name" value="RRM_1"/>
    <property type="match status" value="1"/>
</dbReference>
<name>A0A673GYU3_9TELE</name>
<reference evidence="12" key="2">
    <citation type="submission" date="2025-09" db="UniProtKB">
        <authorList>
            <consortium name="Ensembl"/>
        </authorList>
    </citation>
    <scope>IDENTIFICATION</scope>
</reference>
<feature type="region of interest" description="Disordered" evidence="9">
    <location>
        <begin position="891"/>
        <end position="933"/>
    </location>
</feature>
<feature type="compositionally biased region" description="Acidic residues" evidence="9">
    <location>
        <begin position="894"/>
        <end position="926"/>
    </location>
</feature>
<evidence type="ECO:0000256" key="1">
    <source>
        <dbReference type="ARBA" id="ARBA00022723"/>
    </source>
</evidence>
<feature type="compositionally biased region" description="Basic and acidic residues" evidence="9">
    <location>
        <begin position="149"/>
        <end position="171"/>
    </location>
</feature>
<dbReference type="FunFam" id="3.30.70.330:FF:000124">
    <property type="entry name" value="RNA-binding protein 26 isoform X3"/>
    <property type="match status" value="1"/>
</dbReference>
<dbReference type="SUPFAM" id="SSF54928">
    <property type="entry name" value="RNA-binding domain, RBD"/>
    <property type="match status" value="2"/>
</dbReference>
<evidence type="ECO:0000256" key="7">
    <source>
        <dbReference type="PROSITE-ProRule" id="PRU00176"/>
    </source>
</evidence>
<proteinExistence type="predicted"/>
<dbReference type="AlphaFoldDB" id="A0A673GYU3"/>
<evidence type="ECO:0000256" key="4">
    <source>
        <dbReference type="ARBA" id="ARBA00022884"/>
    </source>
</evidence>
<dbReference type="InterPro" id="IPR035979">
    <property type="entry name" value="RBD_domain_sf"/>
</dbReference>
<feature type="compositionally biased region" description="Polar residues" evidence="9">
    <location>
        <begin position="202"/>
        <end position="224"/>
    </location>
</feature>
<feature type="compositionally biased region" description="Basic and acidic residues" evidence="9">
    <location>
        <begin position="113"/>
        <end position="130"/>
    </location>
</feature>
<dbReference type="PANTHER" id="PTHR14398">
    <property type="entry name" value="RNA RECOGNITION RRM/RNP DOMAIN"/>
    <property type="match status" value="1"/>
</dbReference>
<reference evidence="12" key="1">
    <citation type="submission" date="2025-08" db="UniProtKB">
        <authorList>
            <consortium name="Ensembl"/>
        </authorList>
    </citation>
    <scope>IDENTIFICATION</scope>
</reference>
<feature type="domain" description="RRM" evidence="10">
    <location>
        <begin position="503"/>
        <end position="577"/>
    </location>
</feature>
<evidence type="ECO:0000256" key="8">
    <source>
        <dbReference type="PROSITE-ProRule" id="PRU00723"/>
    </source>
</evidence>
<feature type="region of interest" description="Disordered" evidence="9">
    <location>
        <begin position="242"/>
        <end position="265"/>
    </location>
</feature>
<protein>
    <submittedName>
        <fullName evidence="12">RNA-binding protein 26-like</fullName>
    </submittedName>
</protein>
<evidence type="ECO:0000256" key="5">
    <source>
        <dbReference type="ARBA" id="ARBA00023054"/>
    </source>
</evidence>
<feature type="compositionally biased region" description="Basic and acidic residues" evidence="9">
    <location>
        <begin position="90"/>
        <end position="106"/>
    </location>
</feature>
<dbReference type="FunFam" id="3.30.70.330:FF:000330">
    <property type="entry name" value="RNA-binding motif protein 26"/>
    <property type="match status" value="1"/>
</dbReference>
<feature type="compositionally biased region" description="Basic residues" evidence="9">
    <location>
        <begin position="131"/>
        <end position="148"/>
    </location>
</feature>
<evidence type="ECO:0000256" key="9">
    <source>
        <dbReference type="SAM" id="MobiDB-lite"/>
    </source>
</evidence>
<keyword evidence="1 8" id="KW-0479">Metal-binding</keyword>
<dbReference type="PROSITE" id="PS50103">
    <property type="entry name" value="ZF_C3H1"/>
    <property type="match status" value="1"/>
</dbReference>
<keyword evidence="2 8" id="KW-0863">Zinc-finger</keyword>
<feature type="region of interest" description="Disordered" evidence="9">
    <location>
        <begin position="776"/>
        <end position="807"/>
    </location>
</feature>
<evidence type="ECO:0000256" key="6">
    <source>
        <dbReference type="ARBA" id="ARBA00043866"/>
    </source>
</evidence>
<dbReference type="SMART" id="SM00360">
    <property type="entry name" value="RRM"/>
    <property type="match status" value="2"/>
</dbReference>
<dbReference type="PROSITE" id="PS50102">
    <property type="entry name" value="RRM"/>
    <property type="match status" value="2"/>
</dbReference>
<feature type="region of interest" description="Disordered" evidence="9">
    <location>
        <begin position="79"/>
        <end position="224"/>
    </location>
</feature>
<feature type="region of interest" description="Disordered" evidence="9">
    <location>
        <begin position="304"/>
        <end position="363"/>
    </location>
</feature>
<dbReference type="Proteomes" id="UP000472270">
    <property type="component" value="Unassembled WGS sequence"/>
</dbReference>
<feature type="compositionally biased region" description="Basic and acidic residues" evidence="9">
    <location>
        <begin position="181"/>
        <end position="201"/>
    </location>
</feature>
<dbReference type="InterPro" id="IPR012677">
    <property type="entry name" value="Nucleotide-bd_a/b_plait_sf"/>
</dbReference>
<evidence type="ECO:0000256" key="3">
    <source>
        <dbReference type="ARBA" id="ARBA00022833"/>
    </source>
</evidence>
<dbReference type="SMART" id="SM00356">
    <property type="entry name" value="ZnF_C3H1"/>
    <property type="match status" value="1"/>
</dbReference>
<dbReference type="CDD" id="cd12258">
    <property type="entry name" value="RRM2_RBM26_like"/>
    <property type="match status" value="1"/>
</dbReference>
<keyword evidence="13" id="KW-1185">Reference proteome</keyword>
<feature type="compositionally biased region" description="Pro residues" evidence="9">
    <location>
        <begin position="332"/>
        <end position="359"/>
    </location>
</feature>
<dbReference type="GO" id="GO:0005634">
    <property type="term" value="C:nucleus"/>
    <property type="evidence" value="ECO:0007669"/>
    <property type="project" value="TreeGrafter"/>
</dbReference>
<organism evidence="12 13">
    <name type="scientific">Sinocyclocheilus rhinocerous</name>
    <dbReference type="NCBI Taxonomy" id="307959"/>
    <lineage>
        <taxon>Eukaryota</taxon>
        <taxon>Metazoa</taxon>
        <taxon>Chordata</taxon>
        <taxon>Craniata</taxon>
        <taxon>Vertebrata</taxon>
        <taxon>Euteleostomi</taxon>
        <taxon>Actinopterygii</taxon>
        <taxon>Neopterygii</taxon>
        <taxon>Teleostei</taxon>
        <taxon>Ostariophysi</taxon>
        <taxon>Cypriniformes</taxon>
        <taxon>Cyprinidae</taxon>
        <taxon>Cyprininae</taxon>
        <taxon>Sinocyclocheilus</taxon>
    </lineage>
</organism>